<keyword evidence="11" id="KW-1185">Reference proteome</keyword>
<feature type="binding site" evidence="7">
    <location>
        <position position="108"/>
    </location>
    <ligand>
        <name>tRNA</name>
        <dbReference type="ChEBI" id="CHEBI:17843"/>
    </ligand>
</feature>
<dbReference type="NCBIfam" id="TIGR00447">
    <property type="entry name" value="pth"/>
    <property type="match status" value="1"/>
</dbReference>
<dbReference type="STRING" id="760154.Sulba_0230"/>
<proteinExistence type="inferred from homology"/>
<keyword evidence="2 7" id="KW-0820">tRNA-binding</keyword>
<dbReference type="Proteomes" id="UP000006176">
    <property type="component" value="Chromosome"/>
</dbReference>
<accession>I3XUD3</accession>
<dbReference type="GO" id="GO:0005737">
    <property type="term" value="C:cytoplasm"/>
    <property type="evidence" value="ECO:0007669"/>
    <property type="project" value="UniProtKB-SubCell"/>
</dbReference>
<feature type="site" description="Stabilizes the basic form of H active site to accept a proton" evidence="7">
    <location>
        <position position="87"/>
    </location>
</feature>
<dbReference type="InterPro" id="IPR001328">
    <property type="entry name" value="Pept_tRNA_hydro"/>
</dbReference>
<feature type="active site" description="Proton acceptor" evidence="7">
    <location>
        <position position="19"/>
    </location>
</feature>
<comment type="subcellular location">
    <subcellularLocation>
        <location evidence="7">Cytoplasm</location>
    </subcellularLocation>
</comment>
<comment type="function">
    <text evidence="7">Hydrolyzes ribosome-free peptidyl-tRNAs (with 1 or more amino acids incorporated), which drop off the ribosome during protein synthesis, or as a result of ribosome stalling.</text>
</comment>
<protein>
    <recommendedName>
        <fullName evidence="6 7">Peptidyl-tRNA hydrolase</fullName>
        <shortName evidence="7">Pth</shortName>
        <ecNumber evidence="1 7">3.1.1.29</ecNumber>
    </recommendedName>
</protein>
<dbReference type="GO" id="GO:0004045">
    <property type="term" value="F:peptidyl-tRNA hydrolase activity"/>
    <property type="evidence" value="ECO:0007669"/>
    <property type="project" value="UniProtKB-UniRule"/>
</dbReference>
<name>I3XUD3_SULBS</name>
<sequence length="191" mass="21591">MTLIVGLGNPDFQYKNNRHNVGFMVIDAFLDDHPLAEKITKTSFKGELFKAPSMLLLKPTTYMNLSGESVRSVSDYFKPDQIIVIHDDLDLPFGTVRYKIGGGHGGHNGLRSIDAHIGAEYIRVRIGIGKPLHKSDVAKYVLSDFSMCQREFLPELLLHVKKSIQELLREDLKEVSLQYSLKQTWCDGDKV</sequence>
<dbReference type="RefSeq" id="WP_014768441.1">
    <property type="nucleotide sequence ID" value="NC_018002.1"/>
</dbReference>
<dbReference type="InterPro" id="IPR018171">
    <property type="entry name" value="Pept_tRNA_hydro_CS"/>
</dbReference>
<feature type="site" description="Discriminates between blocked and unblocked aminoacyl-tRNA" evidence="7">
    <location>
        <position position="9"/>
    </location>
</feature>
<dbReference type="InterPro" id="IPR036416">
    <property type="entry name" value="Pept_tRNA_hydro_sf"/>
</dbReference>
<evidence type="ECO:0000256" key="3">
    <source>
        <dbReference type="ARBA" id="ARBA00022801"/>
    </source>
</evidence>
<comment type="similarity">
    <text evidence="5 7 9">Belongs to the PTH family.</text>
</comment>
<dbReference type="GO" id="GO:0006515">
    <property type="term" value="P:protein quality control for misfolded or incompletely synthesized proteins"/>
    <property type="evidence" value="ECO:0007669"/>
    <property type="project" value="UniProtKB-UniRule"/>
</dbReference>
<comment type="function">
    <text evidence="7">Catalyzes the release of premature peptidyl moieties from peptidyl-tRNA molecules trapped in stalled 50S ribosomal subunits, and thus maintains levels of free tRNAs and 50S ribosomes.</text>
</comment>
<dbReference type="eggNOG" id="COG0193">
    <property type="taxonomic scope" value="Bacteria"/>
</dbReference>
<feature type="binding site" evidence="7">
    <location>
        <position position="14"/>
    </location>
    <ligand>
        <name>tRNA</name>
        <dbReference type="ChEBI" id="CHEBI:17843"/>
    </ligand>
</feature>
<keyword evidence="7" id="KW-0963">Cytoplasm</keyword>
<feature type="binding site" evidence="7">
    <location>
        <position position="62"/>
    </location>
    <ligand>
        <name>tRNA</name>
        <dbReference type="ChEBI" id="CHEBI:17843"/>
    </ligand>
</feature>
<comment type="subunit">
    <text evidence="7">Monomer.</text>
</comment>
<evidence type="ECO:0000313" key="11">
    <source>
        <dbReference type="Proteomes" id="UP000006176"/>
    </source>
</evidence>
<evidence type="ECO:0000256" key="9">
    <source>
        <dbReference type="RuleBase" id="RU004320"/>
    </source>
</evidence>
<organism evidence="10 11">
    <name type="scientific">Sulfurospirillum barnesii (strain ATCC 700032 / DSM 10660 / SES-3)</name>
    <dbReference type="NCBI Taxonomy" id="760154"/>
    <lineage>
        <taxon>Bacteria</taxon>
        <taxon>Pseudomonadati</taxon>
        <taxon>Campylobacterota</taxon>
        <taxon>Epsilonproteobacteria</taxon>
        <taxon>Campylobacterales</taxon>
        <taxon>Sulfurospirillaceae</taxon>
        <taxon>Sulfurospirillum</taxon>
    </lineage>
</organism>
<evidence type="ECO:0000313" key="10">
    <source>
        <dbReference type="EMBL" id="AFL67557.1"/>
    </source>
</evidence>
<dbReference type="FunFam" id="3.40.50.1470:FF:000001">
    <property type="entry name" value="Peptidyl-tRNA hydrolase"/>
    <property type="match status" value="1"/>
</dbReference>
<dbReference type="GO" id="GO:0072344">
    <property type="term" value="P:rescue of stalled ribosome"/>
    <property type="evidence" value="ECO:0007669"/>
    <property type="project" value="UniProtKB-UniRule"/>
</dbReference>
<dbReference type="SUPFAM" id="SSF53178">
    <property type="entry name" value="Peptidyl-tRNA hydrolase-like"/>
    <property type="match status" value="1"/>
</dbReference>
<evidence type="ECO:0000256" key="4">
    <source>
        <dbReference type="ARBA" id="ARBA00022884"/>
    </source>
</evidence>
<dbReference type="Gene3D" id="3.40.50.1470">
    <property type="entry name" value="Peptidyl-tRNA hydrolase"/>
    <property type="match status" value="1"/>
</dbReference>
<dbReference type="HOGENOM" id="CLU_062456_4_1_7"/>
<dbReference type="PATRIC" id="fig|760154.4.peg.227"/>
<dbReference type="HAMAP" id="MF_00083">
    <property type="entry name" value="Pept_tRNA_hydro_bact"/>
    <property type="match status" value="1"/>
</dbReference>
<evidence type="ECO:0000256" key="6">
    <source>
        <dbReference type="ARBA" id="ARBA00050038"/>
    </source>
</evidence>
<dbReference type="OrthoDB" id="9800507at2"/>
<gene>
    <name evidence="7" type="primary">pth</name>
    <name evidence="10" type="ordered locus">Sulba_0230</name>
</gene>
<dbReference type="PANTHER" id="PTHR17224:SF1">
    <property type="entry name" value="PEPTIDYL-TRNA HYDROLASE"/>
    <property type="match status" value="1"/>
</dbReference>
<comment type="catalytic activity">
    <reaction evidence="7 8">
        <text>an N-acyl-L-alpha-aminoacyl-tRNA + H2O = an N-acyl-L-amino acid + a tRNA + H(+)</text>
        <dbReference type="Rhea" id="RHEA:54448"/>
        <dbReference type="Rhea" id="RHEA-COMP:10123"/>
        <dbReference type="Rhea" id="RHEA-COMP:13883"/>
        <dbReference type="ChEBI" id="CHEBI:15377"/>
        <dbReference type="ChEBI" id="CHEBI:15378"/>
        <dbReference type="ChEBI" id="CHEBI:59874"/>
        <dbReference type="ChEBI" id="CHEBI:78442"/>
        <dbReference type="ChEBI" id="CHEBI:138191"/>
        <dbReference type="EC" id="3.1.1.29"/>
    </reaction>
</comment>
<dbReference type="AlphaFoldDB" id="I3XUD3"/>
<keyword evidence="4 7" id="KW-0694">RNA-binding</keyword>
<keyword evidence="3 7" id="KW-0378">Hydrolase</keyword>
<dbReference type="EMBL" id="CP003333">
    <property type="protein sequence ID" value="AFL67557.1"/>
    <property type="molecule type" value="Genomic_DNA"/>
</dbReference>
<dbReference type="Pfam" id="PF01195">
    <property type="entry name" value="Pept_tRNA_hydro"/>
    <property type="match status" value="1"/>
</dbReference>
<evidence type="ECO:0000256" key="8">
    <source>
        <dbReference type="RuleBase" id="RU000673"/>
    </source>
</evidence>
<evidence type="ECO:0000256" key="2">
    <source>
        <dbReference type="ARBA" id="ARBA00022555"/>
    </source>
</evidence>
<dbReference type="PANTHER" id="PTHR17224">
    <property type="entry name" value="PEPTIDYL-TRNA HYDROLASE"/>
    <property type="match status" value="1"/>
</dbReference>
<dbReference type="CDD" id="cd00462">
    <property type="entry name" value="PTH"/>
    <property type="match status" value="1"/>
</dbReference>
<dbReference type="GO" id="GO:0000049">
    <property type="term" value="F:tRNA binding"/>
    <property type="evidence" value="ECO:0007669"/>
    <property type="project" value="UniProtKB-UniRule"/>
</dbReference>
<dbReference type="PROSITE" id="PS01196">
    <property type="entry name" value="PEPT_TRNA_HYDROL_2"/>
    <property type="match status" value="1"/>
</dbReference>
<evidence type="ECO:0000256" key="1">
    <source>
        <dbReference type="ARBA" id="ARBA00013260"/>
    </source>
</evidence>
<feature type="binding site" evidence="7">
    <location>
        <position position="64"/>
    </location>
    <ligand>
        <name>tRNA</name>
        <dbReference type="ChEBI" id="CHEBI:17843"/>
    </ligand>
</feature>
<evidence type="ECO:0000256" key="5">
    <source>
        <dbReference type="ARBA" id="ARBA00038063"/>
    </source>
</evidence>
<dbReference type="PROSITE" id="PS01195">
    <property type="entry name" value="PEPT_TRNA_HYDROL_1"/>
    <property type="match status" value="1"/>
</dbReference>
<dbReference type="KEGG" id="sba:Sulba_0230"/>
<dbReference type="EC" id="3.1.1.29" evidence="1 7"/>
<reference evidence="10 11" key="1">
    <citation type="submission" date="2012-06" db="EMBL/GenBank/DDBJ databases">
        <title>Complete sequence of Sulfurospirillum barnesii SES-3.</title>
        <authorList>
            <consortium name="US DOE Joint Genome Institute"/>
            <person name="Lucas S."/>
            <person name="Han J."/>
            <person name="Lapidus A."/>
            <person name="Cheng J.-F."/>
            <person name="Goodwin L."/>
            <person name="Pitluck S."/>
            <person name="Peters L."/>
            <person name="Ovchinnikova G."/>
            <person name="Lu M."/>
            <person name="Detter J.C."/>
            <person name="Han C."/>
            <person name="Tapia R."/>
            <person name="Land M."/>
            <person name="Hauser L."/>
            <person name="Kyrpides N."/>
            <person name="Ivanova N."/>
            <person name="Pagani I."/>
            <person name="Stolz J."/>
            <person name="Arkin A."/>
            <person name="Dehal P."/>
            <person name="Oremland R."/>
            <person name="Saltikov C."/>
            <person name="Basu P."/>
            <person name="Hollibaugh J."/>
            <person name="Newman D."/>
            <person name="Stolyar S."/>
            <person name="Hazen T."/>
            <person name="Woyke T."/>
        </authorList>
    </citation>
    <scope>NUCLEOTIDE SEQUENCE [LARGE SCALE GENOMIC DNA]</scope>
    <source>
        <strain evidence="11">ATCC 700032 / DSM 10660 / SES-3</strain>
    </source>
</reference>
<evidence type="ECO:0000256" key="7">
    <source>
        <dbReference type="HAMAP-Rule" id="MF_00083"/>
    </source>
</evidence>